<reference evidence="3" key="3">
    <citation type="submission" date="2015-04" db="UniProtKB">
        <authorList>
            <consortium name="EnsemblPlants"/>
        </authorList>
    </citation>
    <scope>IDENTIFICATION</scope>
    <source>
        <strain evidence="3">cv. Jemalong A17</strain>
    </source>
</reference>
<sequence>MGSNKFLVSLVVVSILLLHLTAEGSLFDYLKDKACKMAVDCGKGKCVVRSNHKHPFKFVCKCEPGWKQIKAGPKHMFLPKACVIPESECEFHSDLSFLMSYICLSSALE</sequence>
<evidence type="ECO:0000313" key="2">
    <source>
        <dbReference type="EMBL" id="AES82639.2"/>
    </source>
</evidence>
<accession>G7L1U1</accession>
<dbReference type="EnsemblPlants" id="AES82639">
    <property type="protein sequence ID" value="AES82639"/>
    <property type="gene ID" value="MTR_7g114880"/>
</dbReference>
<feature type="chain" id="PRO_5014573969" evidence="1">
    <location>
        <begin position="23"/>
        <end position="109"/>
    </location>
</feature>
<dbReference type="ExpressionAtlas" id="G7L1U1">
    <property type="expression patterns" value="differential"/>
</dbReference>
<protein>
    <submittedName>
        <fullName evidence="2">MtN26</fullName>
    </submittedName>
</protein>
<dbReference type="EMBL" id="CM001223">
    <property type="protein sequence ID" value="AES82639.2"/>
    <property type="molecule type" value="Genomic_DNA"/>
</dbReference>
<keyword evidence="4" id="KW-1185">Reference proteome</keyword>
<dbReference type="AlphaFoldDB" id="G7L1U1"/>
<dbReference type="HOGENOM" id="CLU_2187886_0_0_1"/>
<name>G7L1U1_MEDTR</name>
<reference evidence="2 4" key="2">
    <citation type="journal article" date="2014" name="BMC Genomics">
        <title>An improved genome release (version Mt4.0) for the model legume Medicago truncatula.</title>
        <authorList>
            <person name="Tang H."/>
            <person name="Krishnakumar V."/>
            <person name="Bidwell S."/>
            <person name="Rosen B."/>
            <person name="Chan A."/>
            <person name="Zhou S."/>
            <person name="Gentzbittel L."/>
            <person name="Childs K.L."/>
            <person name="Yandell M."/>
            <person name="Gundlach H."/>
            <person name="Mayer K.F."/>
            <person name="Schwartz D.C."/>
            <person name="Town C.D."/>
        </authorList>
    </citation>
    <scope>GENOME REANNOTATION</scope>
    <source>
        <strain evidence="3 4">cv. Jemalong A17</strain>
    </source>
</reference>
<gene>
    <name evidence="3" type="primary">11425678</name>
    <name evidence="2" type="ordered locus">MTR_7g114880</name>
</gene>
<proteinExistence type="predicted"/>
<dbReference type="Proteomes" id="UP000002051">
    <property type="component" value="Unassembled WGS sequence"/>
</dbReference>
<dbReference type="PANTHER" id="PTHR33881:SF10">
    <property type="entry name" value="SLIT HOMOLOG 2 PROTEIN-LIKE"/>
    <property type="match status" value="1"/>
</dbReference>
<keyword evidence="1" id="KW-0732">Signal</keyword>
<dbReference type="PaxDb" id="3880-AES82639"/>
<evidence type="ECO:0000256" key="1">
    <source>
        <dbReference type="SAM" id="SignalP"/>
    </source>
</evidence>
<dbReference type="KEGG" id="mtr:11425678"/>
<feature type="signal peptide" evidence="1">
    <location>
        <begin position="1"/>
        <end position="22"/>
    </location>
</feature>
<reference evidence="2 4" key="1">
    <citation type="journal article" date="2011" name="Nature">
        <title>The Medicago genome provides insight into the evolution of rhizobial symbioses.</title>
        <authorList>
            <person name="Young N.D."/>
            <person name="Debelle F."/>
            <person name="Oldroyd G.E."/>
            <person name="Geurts R."/>
            <person name="Cannon S.B."/>
            <person name="Udvardi M.K."/>
            <person name="Benedito V.A."/>
            <person name="Mayer K.F."/>
            <person name="Gouzy J."/>
            <person name="Schoof H."/>
            <person name="Van de Peer Y."/>
            <person name="Proost S."/>
            <person name="Cook D.R."/>
            <person name="Meyers B.C."/>
            <person name="Spannagl M."/>
            <person name="Cheung F."/>
            <person name="De Mita S."/>
            <person name="Krishnakumar V."/>
            <person name="Gundlach H."/>
            <person name="Zhou S."/>
            <person name="Mudge J."/>
            <person name="Bharti A.K."/>
            <person name="Murray J.D."/>
            <person name="Naoumkina M.A."/>
            <person name="Rosen B."/>
            <person name="Silverstein K.A."/>
            <person name="Tang H."/>
            <person name="Rombauts S."/>
            <person name="Zhao P.X."/>
            <person name="Zhou P."/>
            <person name="Barbe V."/>
            <person name="Bardou P."/>
            <person name="Bechner M."/>
            <person name="Bellec A."/>
            <person name="Berger A."/>
            <person name="Berges H."/>
            <person name="Bidwell S."/>
            <person name="Bisseling T."/>
            <person name="Choisne N."/>
            <person name="Couloux A."/>
            <person name="Denny R."/>
            <person name="Deshpande S."/>
            <person name="Dai X."/>
            <person name="Doyle J.J."/>
            <person name="Dudez A.M."/>
            <person name="Farmer A.D."/>
            <person name="Fouteau S."/>
            <person name="Franken C."/>
            <person name="Gibelin C."/>
            <person name="Gish J."/>
            <person name="Goldstein S."/>
            <person name="Gonzalez A.J."/>
            <person name="Green P.J."/>
            <person name="Hallab A."/>
            <person name="Hartog M."/>
            <person name="Hua A."/>
            <person name="Humphray S.J."/>
            <person name="Jeong D.H."/>
            <person name="Jing Y."/>
            <person name="Jocker A."/>
            <person name="Kenton S.M."/>
            <person name="Kim D.J."/>
            <person name="Klee K."/>
            <person name="Lai H."/>
            <person name="Lang C."/>
            <person name="Lin S."/>
            <person name="Macmil S.L."/>
            <person name="Magdelenat G."/>
            <person name="Matthews L."/>
            <person name="McCorrison J."/>
            <person name="Monaghan E.L."/>
            <person name="Mun J.H."/>
            <person name="Najar F.Z."/>
            <person name="Nicholson C."/>
            <person name="Noirot C."/>
            <person name="O'Bleness M."/>
            <person name="Paule C.R."/>
            <person name="Poulain J."/>
            <person name="Prion F."/>
            <person name="Qin B."/>
            <person name="Qu C."/>
            <person name="Retzel E.F."/>
            <person name="Riddle C."/>
            <person name="Sallet E."/>
            <person name="Samain S."/>
            <person name="Samson N."/>
            <person name="Sanders I."/>
            <person name="Saurat O."/>
            <person name="Scarpelli C."/>
            <person name="Schiex T."/>
            <person name="Segurens B."/>
            <person name="Severin A.J."/>
            <person name="Sherrier D.J."/>
            <person name="Shi R."/>
            <person name="Sims S."/>
            <person name="Singer S.R."/>
            <person name="Sinharoy S."/>
            <person name="Sterck L."/>
            <person name="Viollet A."/>
            <person name="Wang B.B."/>
            <person name="Wang K."/>
            <person name="Wang M."/>
            <person name="Wang X."/>
            <person name="Warfsmann J."/>
            <person name="Weissenbach J."/>
            <person name="White D.D."/>
            <person name="White J.D."/>
            <person name="Wiley G.B."/>
            <person name="Wincker P."/>
            <person name="Xing Y."/>
            <person name="Yang L."/>
            <person name="Yao Z."/>
            <person name="Ying F."/>
            <person name="Zhai J."/>
            <person name="Zhou L."/>
            <person name="Zuber A."/>
            <person name="Denarie J."/>
            <person name="Dixon R.A."/>
            <person name="May G.D."/>
            <person name="Schwartz D.C."/>
            <person name="Rogers J."/>
            <person name="Quetier F."/>
            <person name="Town C.D."/>
            <person name="Roe B.A."/>
        </authorList>
    </citation>
    <scope>NUCLEOTIDE SEQUENCE [LARGE SCALE GENOMIC DNA]</scope>
    <source>
        <strain evidence="2">A17</strain>
        <strain evidence="3 4">cv. Jemalong A17</strain>
    </source>
</reference>
<dbReference type="PANTHER" id="PTHR33881">
    <property type="entry name" value="NEUROGENIC LOCUS NOTCH-LIKE PROTEIN"/>
    <property type="match status" value="1"/>
</dbReference>
<evidence type="ECO:0000313" key="4">
    <source>
        <dbReference type="Proteomes" id="UP000002051"/>
    </source>
</evidence>
<organism evidence="2 4">
    <name type="scientific">Medicago truncatula</name>
    <name type="common">Barrel medic</name>
    <name type="synonym">Medicago tribuloides</name>
    <dbReference type="NCBI Taxonomy" id="3880"/>
    <lineage>
        <taxon>Eukaryota</taxon>
        <taxon>Viridiplantae</taxon>
        <taxon>Streptophyta</taxon>
        <taxon>Embryophyta</taxon>
        <taxon>Tracheophyta</taxon>
        <taxon>Spermatophyta</taxon>
        <taxon>Magnoliopsida</taxon>
        <taxon>eudicotyledons</taxon>
        <taxon>Gunneridae</taxon>
        <taxon>Pentapetalae</taxon>
        <taxon>rosids</taxon>
        <taxon>fabids</taxon>
        <taxon>Fabales</taxon>
        <taxon>Fabaceae</taxon>
        <taxon>Papilionoideae</taxon>
        <taxon>50 kb inversion clade</taxon>
        <taxon>NPAAA clade</taxon>
        <taxon>Hologalegina</taxon>
        <taxon>IRL clade</taxon>
        <taxon>Trifolieae</taxon>
        <taxon>Medicago</taxon>
    </lineage>
</organism>
<evidence type="ECO:0000313" key="3">
    <source>
        <dbReference type="EnsemblPlants" id="AES82639"/>
    </source>
</evidence>